<dbReference type="PROSITE" id="PS51257">
    <property type="entry name" value="PROKAR_LIPOPROTEIN"/>
    <property type="match status" value="1"/>
</dbReference>
<evidence type="ECO:0000256" key="1">
    <source>
        <dbReference type="SAM" id="SignalP"/>
    </source>
</evidence>
<dbReference type="Proteomes" id="UP000182915">
    <property type="component" value="Chromosome I"/>
</dbReference>
<protein>
    <submittedName>
        <fullName evidence="2">Uncharacterized protein</fullName>
    </submittedName>
</protein>
<organism evidence="2 3">
    <name type="scientific">Mycolicibacterium rutilum</name>
    <name type="common">Mycobacterium rutilum</name>
    <dbReference type="NCBI Taxonomy" id="370526"/>
    <lineage>
        <taxon>Bacteria</taxon>
        <taxon>Bacillati</taxon>
        <taxon>Actinomycetota</taxon>
        <taxon>Actinomycetes</taxon>
        <taxon>Mycobacteriales</taxon>
        <taxon>Mycobacteriaceae</taxon>
        <taxon>Mycolicibacterium</taxon>
    </lineage>
</organism>
<evidence type="ECO:0000313" key="2">
    <source>
        <dbReference type="EMBL" id="SEH77342.1"/>
    </source>
</evidence>
<name>A0A1H6KWL8_MYCRU</name>
<dbReference type="AlphaFoldDB" id="A0A1H6KWL8"/>
<evidence type="ECO:0000313" key="3">
    <source>
        <dbReference type="Proteomes" id="UP000182915"/>
    </source>
</evidence>
<keyword evidence="3" id="KW-1185">Reference proteome</keyword>
<dbReference type="EMBL" id="LT629971">
    <property type="protein sequence ID" value="SEH77342.1"/>
    <property type="molecule type" value="Genomic_DNA"/>
</dbReference>
<sequence>MNQRVTVGVAAAAAILVGCSSPATETPARTDCAVDPASAPPVAVEAYQTVPEADRITLTLSDIGPVTPGGPPVEVEVTMCNDSAVDYPDVGVVLVLGHCSCAPNPTSIPAGTVHRFDENTGSWALVEHPTAGLGVDYLGTYADVRPMPKGQRRTARYRIALDGSMTAGQGVVEAAAVTPEPLNRIGTADTPFAVG</sequence>
<feature type="signal peptide" evidence="1">
    <location>
        <begin position="1"/>
        <end position="23"/>
    </location>
</feature>
<proteinExistence type="predicted"/>
<feature type="chain" id="PRO_5009298344" evidence="1">
    <location>
        <begin position="24"/>
        <end position="195"/>
    </location>
</feature>
<dbReference type="STRING" id="370526.SAMN04489835_3958"/>
<dbReference type="RefSeq" id="WP_083408598.1">
    <property type="nucleotide sequence ID" value="NZ_LT629971.1"/>
</dbReference>
<reference evidence="3" key="1">
    <citation type="submission" date="2016-10" db="EMBL/GenBank/DDBJ databases">
        <authorList>
            <person name="Varghese N."/>
            <person name="Submissions S."/>
        </authorList>
    </citation>
    <scope>NUCLEOTIDE SEQUENCE [LARGE SCALE GENOMIC DNA]</scope>
    <source>
        <strain evidence="3">DSM 45405</strain>
    </source>
</reference>
<dbReference type="OrthoDB" id="5240929at2"/>
<gene>
    <name evidence="2" type="ORF">SAMN04489835_3958</name>
</gene>
<keyword evidence="1" id="KW-0732">Signal</keyword>
<accession>A0A1H6KWL8</accession>